<organism evidence="1 2">
    <name type="scientific">candidate division WWE3 bacterium</name>
    <dbReference type="NCBI Taxonomy" id="2053526"/>
    <lineage>
        <taxon>Bacteria</taxon>
        <taxon>Katanobacteria</taxon>
    </lineage>
</organism>
<evidence type="ECO:0000313" key="2">
    <source>
        <dbReference type="Proteomes" id="UP000751518"/>
    </source>
</evidence>
<dbReference type="AlphaFoldDB" id="A0A955LJH1"/>
<reference evidence="1" key="1">
    <citation type="submission" date="2020-04" db="EMBL/GenBank/DDBJ databases">
        <authorList>
            <person name="Zhang T."/>
        </authorList>
    </citation>
    <scope>NUCLEOTIDE SEQUENCE</scope>
    <source>
        <strain evidence="1">HKST-UBA03</strain>
    </source>
</reference>
<name>A0A955LJH1_UNCKA</name>
<gene>
    <name evidence="1" type="ORF">KC614_00405</name>
</gene>
<dbReference type="EMBL" id="JAGQKZ010000002">
    <property type="protein sequence ID" value="MCA9391650.1"/>
    <property type="molecule type" value="Genomic_DNA"/>
</dbReference>
<reference evidence="1" key="2">
    <citation type="journal article" date="2021" name="Microbiome">
        <title>Successional dynamics and alternative stable states in a saline activated sludge microbial community over 9 years.</title>
        <authorList>
            <person name="Wang Y."/>
            <person name="Ye J."/>
            <person name="Ju F."/>
            <person name="Liu L."/>
            <person name="Boyd J.A."/>
            <person name="Deng Y."/>
            <person name="Parks D.H."/>
            <person name="Jiang X."/>
            <person name="Yin X."/>
            <person name="Woodcroft B.J."/>
            <person name="Tyson G.W."/>
            <person name="Hugenholtz P."/>
            <person name="Polz M.F."/>
            <person name="Zhang T."/>
        </authorList>
    </citation>
    <scope>NUCLEOTIDE SEQUENCE</scope>
    <source>
        <strain evidence="1">HKST-UBA03</strain>
    </source>
</reference>
<sequence>MDTQTNNRSNQQRVRGYVVARLMEEMRARQIPPTEIQQMAKKSLELTEGIDDDEGLLEALQELSGKYPLLEVAYLKELAYVDDVNRAQVATQVSELLQQGKLEEAGSLAASHTHKE</sequence>
<proteinExistence type="predicted"/>
<protein>
    <submittedName>
        <fullName evidence="1">Uncharacterized protein</fullName>
    </submittedName>
</protein>
<evidence type="ECO:0000313" key="1">
    <source>
        <dbReference type="EMBL" id="MCA9391650.1"/>
    </source>
</evidence>
<accession>A0A955LJH1</accession>
<dbReference type="Proteomes" id="UP000751518">
    <property type="component" value="Unassembled WGS sequence"/>
</dbReference>
<comment type="caution">
    <text evidence="1">The sequence shown here is derived from an EMBL/GenBank/DDBJ whole genome shotgun (WGS) entry which is preliminary data.</text>
</comment>